<keyword evidence="1" id="KW-0175">Coiled coil</keyword>
<comment type="caution">
    <text evidence="2">The sequence shown here is derived from an EMBL/GenBank/DDBJ whole genome shotgun (WGS) entry which is preliminary data.</text>
</comment>
<dbReference type="Proteomes" id="UP000242972">
    <property type="component" value="Unassembled WGS sequence"/>
</dbReference>
<sequence>MQLYSWMNYLQSQEEIWRRELDKLLLDREELQKNRRIWLERLSAVKTAQMQTVSDIEQYFRFPQKIWRENSRILEQESEIQERIDWCRSNIVEIRRKLQAISSILASREAKLRKIALRREERSLAEMIPPHEEGNTQ</sequence>
<evidence type="ECO:0000313" key="3">
    <source>
        <dbReference type="Proteomes" id="UP000242972"/>
    </source>
</evidence>
<evidence type="ECO:0000313" key="2">
    <source>
        <dbReference type="EMBL" id="PSR33677.1"/>
    </source>
</evidence>
<gene>
    <name evidence="2" type="ORF">C7B46_08705</name>
</gene>
<dbReference type="EMBL" id="PXYW01000017">
    <property type="protein sequence ID" value="PSR33677.1"/>
    <property type="molecule type" value="Genomic_DNA"/>
</dbReference>
<organism evidence="2 3">
    <name type="scientific">Sulfobacillus benefaciens</name>
    <dbReference type="NCBI Taxonomy" id="453960"/>
    <lineage>
        <taxon>Bacteria</taxon>
        <taxon>Bacillati</taxon>
        <taxon>Bacillota</taxon>
        <taxon>Clostridia</taxon>
        <taxon>Eubacteriales</taxon>
        <taxon>Clostridiales Family XVII. Incertae Sedis</taxon>
        <taxon>Sulfobacillus</taxon>
    </lineage>
</organism>
<name>A0A2T2XGS4_9FIRM</name>
<reference evidence="2 3" key="1">
    <citation type="journal article" date="2014" name="BMC Genomics">
        <title>Comparison of environmental and isolate Sulfobacillus genomes reveals diverse carbon, sulfur, nitrogen, and hydrogen metabolisms.</title>
        <authorList>
            <person name="Justice N.B."/>
            <person name="Norman A."/>
            <person name="Brown C.T."/>
            <person name="Singh A."/>
            <person name="Thomas B.C."/>
            <person name="Banfield J.F."/>
        </authorList>
    </citation>
    <scope>NUCLEOTIDE SEQUENCE [LARGE SCALE GENOMIC DNA]</scope>
    <source>
        <strain evidence="2">AMDSBA4</strain>
    </source>
</reference>
<proteinExistence type="predicted"/>
<protein>
    <submittedName>
        <fullName evidence="2">Uncharacterized protein</fullName>
    </submittedName>
</protein>
<feature type="coiled-coil region" evidence="1">
    <location>
        <begin position="14"/>
        <end position="41"/>
    </location>
</feature>
<dbReference type="AlphaFoldDB" id="A0A2T2XGS4"/>
<accession>A0A2T2XGS4</accession>
<evidence type="ECO:0000256" key="1">
    <source>
        <dbReference type="SAM" id="Coils"/>
    </source>
</evidence>